<evidence type="ECO:0000259" key="5">
    <source>
        <dbReference type="PROSITE" id="PS50853"/>
    </source>
</evidence>
<dbReference type="EMBL" id="JBHMFC010000010">
    <property type="protein sequence ID" value="MFB9055839.1"/>
    <property type="molecule type" value="Genomic_DNA"/>
</dbReference>
<dbReference type="InterPro" id="IPR013783">
    <property type="entry name" value="Ig-like_fold"/>
</dbReference>
<dbReference type="Proteomes" id="UP001589585">
    <property type="component" value="Unassembled WGS sequence"/>
</dbReference>
<evidence type="ECO:0000256" key="2">
    <source>
        <dbReference type="ARBA" id="ARBA00022801"/>
    </source>
</evidence>
<dbReference type="RefSeq" id="WP_379860028.1">
    <property type="nucleotide sequence ID" value="NZ_JBHMFC010000010.1"/>
</dbReference>
<name>A0ABV5F8R4_9FLAO</name>
<keyword evidence="3" id="KW-0326">Glycosidase</keyword>
<gene>
    <name evidence="6" type="ORF">ACFFU9_03705</name>
</gene>
<dbReference type="Gene3D" id="2.60.120.260">
    <property type="entry name" value="Galactose-binding domain-like"/>
    <property type="match status" value="1"/>
</dbReference>
<dbReference type="PANTHER" id="PTHR42812">
    <property type="entry name" value="BETA-XYLOSIDASE"/>
    <property type="match status" value="1"/>
</dbReference>
<dbReference type="InterPro" id="IPR003961">
    <property type="entry name" value="FN3_dom"/>
</dbReference>
<evidence type="ECO:0000256" key="3">
    <source>
        <dbReference type="ARBA" id="ARBA00023295"/>
    </source>
</evidence>
<dbReference type="SUPFAM" id="SSF49785">
    <property type="entry name" value="Galactose-binding domain-like"/>
    <property type="match status" value="1"/>
</dbReference>
<proteinExistence type="inferred from homology"/>
<dbReference type="SUPFAM" id="SSF49265">
    <property type="entry name" value="Fibronectin type III"/>
    <property type="match status" value="1"/>
</dbReference>
<feature type="domain" description="Fibronectin type-III" evidence="5">
    <location>
        <begin position="534"/>
        <end position="618"/>
    </location>
</feature>
<dbReference type="CDD" id="cd08982">
    <property type="entry name" value="GH43-like"/>
    <property type="match status" value="1"/>
</dbReference>
<dbReference type="Gene3D" id="2.60.40.10">
    <property type="entry name" value="Immunoglobulins"/>
    <property type="match status" value="1"/>
</dbReference>
<dbReference type="InterPro" id="IPR006710">
    <property type="entry name" value="Glyco_hydro_43"/>
</dbReference>
<protein>
    <submittedName>
        <fullName evidence="6">Family 43 glycosylhydrolase</fullName>
    </submittedName>
</protein>
<comment type="similarity">
    <text evidence="1">Belongs to the glycosyl hydrolase 43 family.</text>
</comment>
<keyword evidence="7" id="KW-1185">Reference proteome</keyword>
<dbReference type="Gene3D" id="2.115.10.20">
    <property type="entry name" value="Glycosyl hydrolase domain, family 43"/>
    <property type="match status" value="1"/>
</dbReference>
<organism evidence="6 7">
    <name type="scientific">Mariniflexile ostreae</name>
    <dbReference type="NCBI Taxonomy" id="1520892"/>
    <lineage>
        <taxon>Bacteria</taxon>
        <taxon>Pseudomonadati</taxon>
        <taxon>Bacteroidota</taxon>
        <taxon>Flavobacteriia</taxon>
        <taxon>Flavobacteriales</taxon>
        <taxon>Flavobacteriaceae</taxon>
        <taxon>Mariniflexile</taxon>
    </lineage>
</organism>
<evidence type="ECO:0000313" key="7">
    <source>
        <dbReference type="Proteomes" id="UP001589585"/>
    </source>
</evidence>
<dbReference type="CDD" id="cd00063">
    <property type="entry name" value="FN3"/>
    <property type="match status" value="1"/>
</dbReference>
<keyword evidence="2" id="KW-0378">Hydrolase</keyword>
<evidence type="ECO:0000259" key="4">
    <source>
        <dbReference type="PROSITE" id="PS50022"/>
    </source>
</evidence>
<dbReference type="Pfam" id="PF00754">
    <property type="entry name" value="F5_F8_type_C"/>
    <property type="match status" value="1"/>
</dbReference>
<dbReference type="InterPro" id="IPR036116">
    <property type="entry name" value="FN3_sf"/>
</dbReference>
<accession>A0ABV5F8R4</accession>
<dbReference type="InterPro" id="IPR023296">
    <property type="entry name" value="Glyco_hydro_beta-prop_sf"/>
</dbReference>
<evidence type="ECO:0000313" key="6">
    <source>
        <dbReference type="EMBL" id="MFB9055839.1"/>
    </source>
</evidence>
<dbReference type="InterPro" id="IPR000421">
    <property type="entry name" value="FA58C"/>
</dbReference>
<dbReference type="InterPro" id="IPR051795">
    <property type="entry name" value="Glycosyl_Hydrlase_43"/>
</dbReference>
<feature type="domain" description="F5/8 type C" evidence="4">
    <location>
        <begin position="370"/>
        <end position="526"/>
    </location>
</feature>
<evidence type="ECO:0000256" key="1">
    <source>
        <dbReference type="ARBA" id="ARBA00009865"/>
    </source>
</evidence>
<dbReference type="PROSITE" id="PS50022">
    <property type="entry name" value="FA58C_3"/>
    <property type="match status" value="1"/>
</dbReference>
<comment type="caution">
    <text evidence="6">The sequence shown here is derived from an EMBL/GenBank/DDBJ whole genome shotgun (WGS) entry which is preliminary data.</text>
</comment>
<dbReference type="InterPro" id="IPR008979">
    <property type="entry name" value="Galactose-bd-like_sf"/>
</dbReference>
<dbReference type="SUPFAM" id="SSF75005">
    <property type="entry name" value="Arabinanase/levansucrase/invertase"/>
    <property type="match status" value="1"/>
</dbReference>
<reference evidence="6 7" key="1">
    <citation type="submission" date="2024-09" db="EMBL/GenBank/DDBJ databases">
        <authorList>
            <person name="Sun Q."/>
            <person name="Mori K."/>
        </authorList>
    </citation>
    <scope>NUCLEOTIDE SEQUENCE [LARGE SCALE GENOMIC DNA]</scope>
    <source>
        <strain evidence="6 7">CECT 8622</strain>
    </source>
</reference>
<dbReference type="PROSITE" id="PS50853">
    <property type="entry name" value="FN3"/>
    <property type="match status" value="1"/>
</dbReference>
<sequence length="618" mass="71089">MKSIKHISLIAVILGAVCFQSCKESEPHSEPIKENKITELEKKDFKTYCNPLDIDYSYMSHYRAINNVSYRSGADPAIVNFKGRFYMFVTRSHGYWASDDMSHWEFIKPQSWYFNGCNAPAAAVRDGKIILMGDPSGRGAVIETDNPELGDWKTNYAVINVEGGVQDPDLFVDDDGKVYLYEESSNKWPIRGIELDAENYYIPVGEQVDLFNLEPEKHGWERFGQDHNSDLKPFIEGPWMMKHNDTYYLEYGAPGTQWNVYADGVYTSKNPLGPFEYAPYNPISYKPGGFLKGSGHGSSVKDNNGNYWHYSTMAISVNYKFERRLGMYPAGFEDNGQMYVNTAYGDYPHYLPDTKVAHHKERFTGWMLLSYNKPVKTNSGLVTKDINVVDESEGGYMQEQIKDFNINKINDEEIRSYWVSEANNDSIYVEIDLLKPMNVKAIQINFQDFNAKVFGRPSGIKQQFVVQGSLDGENWQTVADYSKNERDMPHAYLELKNAFDARFIRYNHVYGYNDYLAISEFRVFGNGKEAKPQTPLNFKVERQRDRRNSNLTWDKVEDATGYVIYWGISKDKLNLSALIYDVPNYELRALNTDTGYFYQVEAFNENGISVKSPILYTN</sequence>
<dbReference type="Pfam" id="PF04616">
    <property type="entry name" value="Glyco_hydro_43"/>
    <property type="match status" value="1"/>
</dbReference>
<dbReference type="PANTHER" id="PTHR42812:SF12">
    <property type="entry name" value="BETA-XYLOSIDASE-RELATED"/>
    <property type="match status" value="1"/>
</dbReference>